<evidence type="ECO:0000313" key="3">
    <source>
        <dbReference type="EMBL" id="SEO34958.1"/>
    </source>
</evidence>
<feature type="region of interest" description="Disordered" evidence="1">
    <location>
        <begin position="33"/>
        <end position="119"/>
    </location>
</feature>
<sequence>MSNEAVNYWKFATIGILLVGASVASTLFVTGRDSDSKPELAASGAETEAVSPAGETPVSEAEKTPLASVPEPAPIAQAAPEPPKRRRMTQSSQNTAAAVPPPPSYAPPVAYPPQPIRSSYPSQSVMNECNRYASEQVNSKAEEVLKNAALGAALGAAVGAAGGAIAGGGKGAGKGAAIGSITGVAGGTLYGLNETKSHDGQYQAAYSSCMRAKGY</sequence>
<evidence type="ECO:0008006" key="5">
    <source>
        <dbReference type="Google" id="ProtNLM"/>
    </source>
</evidence>
<evidence type="ECO:0000256" key="2">
    <source>
        <dbReference type="SAM" id="Phobius"/>
    </source>
</evidence>
<name>A0A1H8P055_9PROT</name>
<dbReference type="EMBL" id="FOCT01000018">
    <property type="protein sequence ID" value="SEO34958.1"/>
    <property type="molecule type" value="Genomic_DNA"/>
</dbReference>
<feature type="transmembrane region" description="Helical" evidence="2">
    <location>
        <begin position="6"/>
        <end position="29"/>
    </location>
</feature>
<dbReference type="Proteomes" id="UP000183898">
    <property type="component" value="Unassembled WGS sequence"/>
</dbReference>
<keyword evidence="2" id="KW-0812">Transmembrane</keyword>
<keyword evidence="2" id="KW-1133">Transmembrane helix</keyword>
<proteinExistence type="predicted"/>
<evidence type="ECO:0000313" key="4">
    <source>
        <dbReference type="Proteomes" id="UP000183898"/>
    </source>
</evidence>
<organism evidence="3 4">
    <name type="scientific">Nitrosospira multiformis</name>
    <dbReference type="NCBI Taxonomy" id="1231"/>
    <lineage>
        <taxon>Bacteria</taxon>
        <taxon>Pseudomonadati</taxon>
        <taxon>Pseudomonadota</taxon>
        <taxon>Betaproteobacteria</taxon>
        <taxon>Nitrosomonadales</taxon>
        <taxon>Nitrosomonadaceae</taxon>
        <taxon>Nitrosospira</taxon>
    </lineage>
</organism>
<reference evidence="3 4" key="1">
    <citation type="submission" date="2016-10" db="EMBL/GenBank/DDBJ databases">
        <authorList>
            <person name="de Groot N.N."/>
        </authorList>
    </citation>
    <scope>NUCLEOTIDE SEQUENCE [LARGE SCALE GENOMIC DNA]</scope>
    <source>
        <strain evidence="3 4">Nl18</strain>
    </source>
</reference>
<dbReference type="AlphaFoldDB" id="A0A1H8P055"/>
<gene>
    <name evidence="3" type="ORF">SAMN05216404_11831</name>
</gene>
<feature type="compositionally biased region" description="Pro residues" evidence="1">
    <location>
        <begin position="99"/>
        <end position="115"/>
    </location>
</feature>
<accession>A0A1H8P055</accession>
<protein>
    <recommendedName>
        <fullName evidence="5">Glycine zipper domain-containing protein</fullName>
    </recommendedName>
</protein>
<evidence type="ECO:0000256" key="1">
    <source>
        <dbReference type="SAM" id="MobiDB-lite"/>
    </source>
</evidence>
<keyword evidence="2" id="KW-0472">Membrane</keyword>
<dbReference type="RefSeq" id="WP_074748979.1">
    <property type="nucleotide sequence ID" value="NZ_FOCT01000018.1"/>
</dbReference>